<evidence type="ECO:0000313" key="17">
    <source>
        <dbReference type="Ensembl" id="ENSCPRP00005000566.1"/>
    </source>
</evidence>
<reference evidence="17" key="2">
    <citation type="submission" date="2025-09" db="UniProtKB">
        <authorList>
            <consortium name="Ensembl"/>
        </authorList>
    </citation>
    <scope>IDENTIFICATION</scope>
</reference>
<dbReference type="GO" id="GO:0009897">
    <property type="term" value="C:external side of plasma membrane"/>
    <property type="evidence" value="ECO:0007669"/>
    <property type="project" value="TreeGrafter"/>
</dbReference>
<organism evidence="17 18">
    <name type="scientific">Crocodylus porosus</name>
    <name type="common">Saltwater crocodile</name>
    <name type="synonym">Estuarine crocodile</name>
    <dbReference type="NCBI Taxonomy" id="8502"/>
    <lineage>
        <taxon>Eukaryota</taxon>
        <taxon>Metazoa</taxon>
        <taxon>Chordata</taxon>
        <taxon>Craniata</taxon>
        <taxon>Vertebrata</taxon>
        <taxon>Euteleostomi</taxon>
        <taxon>Archelosauria</taxon>
        <taxon>Archosauria</taxon>
        <taxon>Crocodylia</taxon>
        <taxon>Longirostres</taxon>
        <taxon>Crocodylidae</taxon>
        <taxon>Crocodylus</taxon>
    </lineage>
</organism>
<dbReference type="OMA" id="KCKCIRP"/>
<dbReference type="GO" id="GO:0002456">
    <property type="term" value="P:T cell mediated immunity"/>
    <property type="evidence" value="ECO:0007669"/>
    <property type="project" value="TreeGrafter"/>
</dbReference>
<evidence type="ECO:0000256" key="3">
    <source>
        <dbReference type="ARBA" id="ARBA00022475"/>
    </source>
</evidence>
<keyword evidence="18" id="KW-1185">Reference proteome</keyword>
<keyword evidence="6" id="KW-0391">Immunity</keyword>
<keyword evidence="9 15" id="KW-0472">Membrane</keyword>
<evidence type="ECO:0000256" key="13">
    <source>
        <dbReference type="ARBA" id="ARBA00023288"/>
    </source>
</evidence>
<dbReference type="Gene3D" id="2.60.40.10">
    <property type="entry name" value="Immunoglobulins"/>
    <property type="match status" value="1"/>
</dbReference>
<reference evidence="17" key="1">
    <citation type="submission" date="2025-08" db="UniProtKB">
        <authorList>
            <consortium name="Ensembl"/>
        </authorList>
    </citation>
    <scope>IDENTIFICATION</scope>
</reference>
<protein>
    <recommendedName>
        <fullName evidence="2">T-cell surface glycoprotein CD8 alpha chain</fullName>
    </recommendedName>
</protein>
<feature type="transmembrane region" description="Helical" evidence="15">
    <location>
        <begin position="164"/>
        <end position="188"/>
    </location>
</feature>
<dbReference type="GeneTree" id="ENSGT00940000156588"/>
<evidence type="ECO:0000259" key="16">
    <source>
        <dbReference type="PROSITE" id="PS50835"/>
    </source>
</evidence>
<keyword evidence="7 15" id="KW-1133">Transmembrane helix</keyword>
<dbReference type="SMART" id="SM00406">
    <property type="entry name" value="IGv"/>
    <property type="match status" value="1"/>
</dbReference>
<keyword evidence="10" id="KW-0564">Palmitate</keyword>
<evidence type="ECO:0000256" key="7">
    <source>
        <dbReference type="ARBA" id="ARBA00022989"/>
    </source>
</evidence>
<keyword evidence="14" id="KW-0393">Immunoglobulin domain</keyword>
<dbReference type="PANTHER" id="PTHR10441:SF2">
    <property type="entry name" value="T-CELL SURFACE GLYCOPROTEIN CD8 ALPHA CHAIN"/>
    <property type="match status" value="1"/>
</dbReference>
<proteinExistence type="predicted"/>
<evidence type="ECO:0000256" key="11">
    <source>
        <dbReference type="ARBA" id="ARBA00023157"/>
    </source>
</evidence>
<dbReference type="InterPro" id="IPR013783">
    <property type="entry name" value="Ig-like_fold"/>
</dbReference>
<evidence type="ECO:0000256" key="10">
    <source>
        <dbReference type="ARBA" id="ARBA00023139"/>
    </source>
</evidence>
<dbReference type="PROSITE" id="PS50835">
    <property type="entry name" value="IG_LIKE"/>
    <property type="match status" value="1"/>
</dbReference>
<evidence type="ECO:0000256" key="6">
    <source>
        <dbReference type="ARBA" id="ARBA00022859"/>
    </source>
</evidence>
<evidence type="ECO:0000256" key="12">
    <source>
        <dbReference type="ARBA" id="ARBA00023180"/>
    </source>
</evidence>
<evidence type="ECO:0000256" key="8">
    <source>
        <dbReference type="ARBA" id="ARBA00023130"/>
    </source>
</evidence>
<evidence type="ECO:0000256" key="4">
    <source>
        <dbReference type="ARBA" id="ARBA00022692"/>
    </source>
</evidence>
<feature type="domain" description="Ig-like" evidence="16">
    <location>
        <begin position="19"/>
        <end position="115"/>
    </location>
</feature>
<name>A0A7M4FPE2_CROPO</name>
<keyword evidence="13" id="KW-0449">Lipoprotein</keyword>
<evidence type="ECO:0000256" key="14">
    <source>
        <dbReference type="ARBA" id="ARBA00023319"/>
    </source>
</evidence>
<keyword evidence="12" id="KW-0325">Glycoprotein</keyword>
<dbReference type="InterPro" id="IPR015468">
    <property type="entry name" value="CD8_asu"/>
</dbReference>
<evidence type="ECO:0000256" key="9">
    <source>
        <dbReference type="ARBA" id="ARBA00023136"/>
    </source>
</evidence>
<dbReference type="InterPro" id="IPR013106">
    <property type="entry name" value="Ig_V-set"/>
</dbReference>
<accession>A0A7M4FPE2</accession>
<dbReference type="GO" id="GO:0045065">
    <property type="term" value="P:cytotoxic T cell differentiation"/>
    <property type="evidence" value="ECO:0007669"/>
    <property type="project" value="TreeGrafter"/>
</dbReference>
<dbReference type="Ensembl" id="ENSCPRT00005000667.1">
    <property type="protein sequence ID" value="ENSCPRP00005000566.1"/>
    <property type="gene ID" value="ENSCPRG00005000438.1"/>
</dbReference>
<dbReference type="InterPro" id="IPR007110">
    <property type="entry name" value="Ig-like_dom"/>
</dbReference>
<keyword evidence="5" id="KW-0732">Signal</keyword>
<evidence type="ECO:0000313" key="18">
    <source>
        <dbReference type="Proteomes" id="UP000594220"/>
    </source>
</evidence>
<keyword evidence="8" id="KW-1064">Adaptive immunity</keyword>
<gene>
    <name evidence="17" type="primary">CD8A</name>
</gene>
<dbReference type="Pfam" id="PF07686">
    <property type="entry name" value="V-set"/>
    <property type="match status" value="1"/>
</dbReference>
<sequence length="221" mass="24886">MHLRVLFRCALCCTKTQQKDIQVKLLSRTPTKPGDPVELECAIKDNSFSDSGVSWVHQGKDSGLRFIMFISSISRVTHASDVDKPRYGGSKGPGTYKLMVKSFQEKDQGEYYCIVIRNQMLHFSSGHQVFLPGQHQPLVEAAQCKENCMPPPSNAHKTWLNCDLYIWAPLVGACLFLLVALVVTIITCQSKRTIPCLRQSPLHPKPPLPCIRSAMYNTKYF</sequence>
<dbReference type="AlphaFoldDB" id="A0A7M4FPE2"/>
<dbReference type="InterPro" id="IPR036179">
    <property type="entry name" value="Ig-like_dom_sf"/>
</dbReference>
<dbReference type="InterPro" id="IPR003599">
    <property type="entry name" value="Ig_sub"/>
</dbReference>
<keyword evidence="4 15" id="KW-0812">Transmembrane</keyword>
<dbReference type="PANTHER" id="PTHR10441">
    <property type="entry name" value="CD8 ALPHA CHAIN"/>
    <property type="match status" value="1"/>
</dbReference>
<evidence type="ECO:0000256" key="1">
    <source>
        <dbReference type="ARBA" id="ARBA00004251"/>
    </source>
</evidence>
<evidence type="ECO:0000256" key="2">
    <source>
        <dbReference type="ARBA" id="ARBA00021525"/>
    </source>
</evidence>
<keyword evidence="3" id="KW-1003">Cell membrane</keyword>
<keyword evidence="11" id="KW-1015">Disulfide bond</keyword>
<comment type="subcellular location">
    <subcellularLocation>
        <location evidence="1">Cell membrane</location>
        <topology evidence="1">Single-pass type I membrane protein</topology>
    </subcellularLocation>
</comment>
<dbReference type="SUPFAM" id="SSF48726">
    <property type="entry name" value="Immunoglobulin"/>
    <property type="match status" value="1"/>
</dbReference>
<evidence type="ECO:0000256" key="5">
    <source>
        <dbReference type="ARBA" id="ARBA00022729"/>
    </source>
</evidence>
<dbReference type="SMART" id="SM00409">
    <property type="entry name" value="IG"/>
    <property type="match status" value="1"/>
</dbReference>
<dbReference type="Proteomes" id="UP000594220">
    <property type="component" value="Unplaced"/>
</dbReference>
<evidence type="ECO:0000256" key="15">
    <source>
        <dbReference type="SAM" id="Phobius"/>
    </source>
</evidence>
<dbReference type="GO" id="GO:0007166">
    <property type="term" value="P:cell surface receptor signaling pathway"/>
    <property type="evidence" value="ECO:0007669"/>
    <property type="project" value="TreeGrafter"/>
</dbReference>